<protein>
    <recommendedName>
        <fullName evidence="2">RNase H type-1 domain-containing protein</fullName>
    </recommendedName>
</protein>
<evidence type="ECO:0000313" key="4">
    <source>
        <dbReference type="Proteomes" id="UP001396334"/>
    </source>
</evidence>
<keyword evidence="1" id="KW-0472">Membrane</keyword>
<reference evidence="3 4" key="1">
    <citation type="journal article" date="2024" name="G3 (Bethesda)">
        <title>Genome assembly of Hibiscus sabdariffa L. provides insights into metabolisms of medicinal natural products.</title>
        <authorList>
            <person name="Kim T."/>
        </authorList>
    </citation>
    <scope>NUCLEOTIDE SEQUENCE [LARGE SCALE GENOMIC DNA]</scope>
    <source>
        <strain evidence="3">TK-2024</strain>
        <tissue evidence="3">Old leaves</tissue>
    </source>
</reference>
<dbReference type="PANTHER" id="PTHR47723">
    <property type="entry name" value="OS05G0353850 PROTEIN"/>
    <property type="match status" value="1"/>
</dbReference>
<proteinExistence type="predicted"/>
<dbReference type="InterPro" id="IPR002156">
    <property type="entry name" value="RNaseH_domain"/>
</dbReference>
<dbReference type="EMBL" id="JBBPBN010000005">
    <property type="protein sequence ID" value="KAK9037698.1"/>
    <property type="molecule type" value="Genomic_DNA"/>
</dbReference>
<feature type="transmembrane region" description="Helical" evidence="1">
    <location>
        <begin position="80"/>
        <end position="102"/>
    </location>
</feature>
<name>A0ABR2TJN4_9ROSI</name>
<gene>
    <name evidence="3" type="ORF">V6N11_022600</name>
</gene>
<evidence type="ECO:0000256" key="1">
    <source>
        <dbReference type="SAM" id="Phobius"/>
    </source>
</evidence>
<evidence type="ECO:0000259" key="2">
    <source>
        <dbReference type="Pfam" id="PF13456"/>
    </source>
</evidence>
<dbReference type="Pfam" id="PF13456">
    <property type="entry name" value="RVT_3"/>
    <property type="match status" value="1"/>
</dbReference>
<feature type="domain" description="RNase H type-1" evidence="2">
    <location>
        <begin position="143"/>
        <end position="205"/>
    </location>
</feature>
<comment type="caution">
    <text evidence="3">The sequence shown here is derived from an EMBL/GenBank/DDBJ whole genome shotgun (WGS) entry which is preliminary data.</text>
</comment>
<dbReference type="PANTHER" id="PTHR47723:SF19">
    <property type="entry name" value="POLYNUCLEOTIDYL TRANSFERASE, RIBONUCLEASE H-LIKE SUPERFAMILY PROTEIN"/>
    <property type="match status" value="1"/>
</dbReference>
<accession>A0ABR2TJN4</accession>
<keyword evidence="1" id="KW-1133">Transmembrane helix</keyword>
<sequence length="206" mass="22684">MVPGILIYSIPFFCRRLSPISLQSDAPILRTSMIFAFGVGAHATNLRYVQPINSCSRILGISLTLYGTCKDWMLANLQSVVSFGVDHISWPVFFAIAIWLIWKRRNDVVFNIDPGSPGIPSIPFATAICCKWQPAPAAWITLNTDGVVSSSGHGSVGGLLQNAKGSWVEDFSRAIGMMDALQAELWAMHDDLIFAWSLDINQIQLQ</sequence>
<organism evidence="3 4">
    <name type="scientific">Hibiscus sabdariffa</name>
    <name type="common">roselle</name>
    <dbReference type="NCBI Taxonomy" id="183260"/>
    <lineage>
        <taxon>Eukaryota</taxon>
        <taxon>Viridiplantae</taxon>
        <taxon>Streptophyta</taxon>
        <taxon>Embryophyta</taxon>
        <taxon>Tracheophyta</taxon>
        <taxon>Spermatophyta</taxon>
        <taxon>Magnoliopsida</taxon>
        <taxon>eudicotyledons</taxon>
        <taxon>Gunneridae</taxon>
        <taxon>Pentapetalae</taxon>
        <taxon>rosids</taxon>
        <taxon>malvids</taxon>
        <taxon>Malvales</taxon>
        <taxon>Malvaceae</taxon>
        <taxon>Malvoideae</taxon>
        <taxon>Hibiscus</taxon>
    </lineage>
</organism>
<dbReference type="Proteomes" id="UP001396334">
    <property type="component" value="Unassembled WGS sequence"/>
</dbReference>
<dbReference type="InterPro" id="IPR053151">
    <property type="entry name" value="RNase_H-like"/>
</dbReference>
<keyword evidence="4" id="KW-1185">Reference proteome</keyword>
<keyword evidence="1" id="KW-0812">Transmembrane</keyword>
<evidence type="ECO:0000313" key="3">
    <source>
        <dbReference type="EMBL" id="KAK9037698.1"/>
    </source>
</evidence>